<evidence type="ECO:0008006" key="3">
    <source>
        <dbReference type="Google" id="ProtNLM"/>
    </source>
</evidence>
<keyword evidence="2" id="KW-1185">Reference proteome</keyword>
<accession>A0ABS9BRH5</accession>
<comment type="caution">
    <text evidence="1">The sequence shown here is derived from an EMBL/GenBank/DDBJ whole genome shotgun (WGS) entry which is preliminary data.</text>
</comment>
<reference evidence="1 2" key="1">
    <citation type="submission" date="2022-01" db="EMBL/GenBank/DDBJ databases">
        <title>Mariniradius saccharolyticus sp. nov., isolated from sediment of a river.</title>
        <authorList>
            <person name="Liu H."/>
        </authorList>
    </citation>
    <scope>NUCLEOTIDE SEQUENCE [LARGE SCALE GENOMIC DNA]</scope>
    <source>
        <strain evidence="1 2">RY-2</strain>
    </source>
</reference>
<name>A0ABS9BRH5_9BACT</name>
<protein>
    <recommendedName>
        <fullName evidence="3">Addiction module component</fullName>
    </recommendedName>
</protein>
<sequence>MREVTVKIPEERFEFFMELFEQLGIETNLEYEIPEAHKAIVTARIKNSKPEDLIAWEEARKTLKFKT</sequence>
<proteinExistence type="predicted"/>
<evidence type="ECO:0000313" key="1">
    <source>
        <dbReference type="EMBL" id="MCF1750669.1"/>
    </source>
</evidence>
<evidence type="ECO:0000313" key="2">
    <source>
        <dbReference type="Proteomes" id="UP001201449"/>
    </source>
</evidence>
<gene>
    <name evidence="1" type="ORF">L0U89_06270</name>
</gene>
<dbReference type="EMBL" id="JAKEVZ010000004">
    <property type="protein sequence ID" value="MCF1750669.1"/>
    <property type="molecule type" value="Genomic_DNA"/>
</dbReference>
<organism evidence="1 2">
    <name type="scientific">Mariniradius sediminis</name>
    <dbReference type="NCBI Taxonomy" id="2909237"/>
    <lineage>
        <taxon>Bacteria</taxon>
        <taxon>Pseudomonadati</taxon>
        <taxon>Bacteroidota</taxon>
        <taxon>Cytophagia</taxon>
        <taxon>Cytophagales</taxon>
        <taxon>Cyclobacteriaceae</taxon>
        <taxon>Mariniradius</taxon>
    </lineage>
</organism>
<dbReference type="RefSeq" id="WP_234860749.1">
    <property type="nucleotide sequence ID" value="NZ_JAKEVZ010000004.1"/>
</dbReference>
<dbReference type="Proteomes" id="UP001201449">
    <property type="component" value="Unassembled WGS sequence"/>
</dbReference>